<dbReference type="RefSeq" id="WP_379595216.1">
    <property type="nucleotide sequence ID" value="NZ_JBHRTN010000007.1"/>
</dbReference>
<feature type="domain" description="Multidrug resistance protein MdtA-like barrel-sandwich hybrid" evidence="4">
    <location>
        <begin position="57"/>
        <end position="192"/>
    </location>
</feature>
<dbReference type="Pfam" id="PF25989">
    <property type="entry name" value="YknX_C"/>
    <property type="match status" value="1"/>
</dbReference>
<dbReference type="PANTHER" id="PTHR30158">
    <property type="entry name" value="ACRA/E-RELATED COMPONENT OF DRUG EFFLUX TRANSPORTER"/>
    <property type="match status" value="1"/>
</dbReference>
<evidence type="ECO:0000313" key="8">
    <source>
        <dbReference type="Proteomes" id="UP001595593"/>
    </source>
</evidence>
<evidence type="ECO:0000259" key="4">
    <source>
        <dbReference type="Pfam" id="PF25917"/>
    </source>
</evidence>
<name>A0ABV7G145_9PROT</name>
<dbReference type="NCBIfam" id="TIGR01730">
    <property type="entry name" value="RND_mfp"/>
    <property type="match status" value="1"/>
</dbReference>
<comment type="caution">
    <text evidence="7">The sequence shown here is derived from an EMBL/GenBank/DDBJ whole genome shotgun (WGS) entry which is preliminary data.</text>
</comment>
<dbReference type="Pfam" id="PF25917">
    <property type="entry name" value="BSH_RND"/>
    <property type="match status" value="1"/>
</dbReference>
<evidence type="ECO:0000256" key="2">
    <source>
        <dbReference type="SAM" id="SignalP"/>
    </source>
</evidence>
<dbReference type="InterPro" id="IPR058637">
    <property type="entry name" value="YknX-like_C"/>
</dbReference>
<evidence type="ECO:0000256" key="1">
    <source>
        <dbReference type="ARBA" id="ARBA00009477"/>
    </source>
</evidence>
<dbReference type="Pfam" id="PF25876">
    <property type="entry name" value="HH_MFP_RND"/>
    <property type="match status" value="1"/>
</dbReference>
<feature type="domain" description="Multidrug resistance protein MdtA-like alpha-helical hairpin" evidence="3">
    <location>
        <begin position="99"/>
        <end position="167"/>
    </location>
</feature>
<dbReference type="Pfam" id="PF25944">
    <property type="entry name" value="Beta-barrel_RND"/>
    <property type="match status" value="1"/>
</dbReference>
<sequence>MPLLFRRAITAGLLAGLSIPALAQAPGGPPPAVGTVAATNRPITETNEFVGRIEAVNRVDIVPRVTAFLESREFVEGREVKQGDLLFRLERGPFEAQFAQSRASVAEADAQLQNANITLSRAQALLNTVAGQRSNVDNAVAAQRSAQAQLLAAQAQQRQAQINLDYTEIHSPIDGRIGRAAVTEGNVVSPSSGTLVSVVSQDPMYTIFTVPVRTMLELRARYAPRGGLDAVTVRVRLPDGSLYGEAGKLNFVDIDVGQDTDSITLRATMPNPVAQGGLRGLTAGQLVGVVVEAVEPQAMLTVPRAAVMSDQRGDFVYTIGAENKAERRAIRMGTQSTPELAVVQEGLREGEQVIVDGLQRVRPGSPVSPAPIQGG</sequence>
<evidence type="ECO:0000259" key="6">
    <source>
        <dbReference type="Pfam" id="PF25989"/>
    </source>
</evidence>
<dbReference type="EMBL" id="JBHRTN010000007">
    <property type="protein sequence ID" value="MFC3124810.1"/>
    <property type="molecule type" value="Genomic_DNA"/>
</dbReference>
<accession>A0ABV7G145</accession>
<dbReference type="PANTHER" id="PTHR30158:SF3">
    <property type="entry name" value="MULTIDRUG EFFLUX PUMP SUBUNIT ACRA-RELATED"/>
    <property type="match status" value="1"/>
</dbReference>
<dbReference type="Gene3D" id="2.40.50.100">
    <property type="match status" value="1"/>
</dbReference>
<dbReference type="Gene3D" id="1.10.287.470">
    <property type="entry name" value="Helix hairpin bin"/>
    <property type="match status" value="1"/>
</dbReference>
<reference evidence="8" key="1">
    <citation type="journal article" date="2019" name="Int. J. Syst. Evol. Microbiol.">
        <title>The Global Catalogue of Microorganisms (GCM) 10K type strain sequencing project: providing services to taxonomists for standard genome sequencing and annotation.</title>
        <authorList>
            <consortium name="The Broad Institute Genomics Platform"/>
            <consortium name="The Broad Institute Genome Sequencing Center for Infectious Disease"/>
            <person name="Wu L."/>
            <person name="Ma J."/>
        </authorList>
    </citation>
    <scope>NUCLEOTIDE SEQUENCE [LARGE SCALE GENOMIC DNA]</scope>
    <source>
        <strain evidence="8">KCTC 52094</strain>
    </source>
</reference>
<evidence type="ECO:0000259" key="5">
    <source>
        <dbReference type="Pfam" id="PF25944"/>
    </source>
</evidence>
<dbReference type="Proteomes" id="UP001595593">
    <property type="component" value="Unassembled WGS sequence"/>
</dbReference>
<dbReference type="InterPro" id="IPR058625">
    <property type="entry name" value="MdtA-like_BSH"/>
</dbReference>
<dbReference type="InterPro" id="IPR058626">
    <property type="entry name" value="MdtA-like_b-barrel"/>
</dbReference>
<evidence type="ECO:0000259" key="3">
    <source>
        <dbReference type="Pfam" id="PF25876"/>
    </source>
</evidence>
<keyword evidence="2" id="KW-0732">Signal</keyword>
<feature type="signal peptide" evidence="2">
    <location>
        <begin position="1"/>
        <end position="23"/>
    </location>
</feature>
<feature type="chain" id="PRO_5046084291" evidence="2">
    <location>
        <begin position="24"/>
        <end position="375"/>
    </location>
</feature>
<proteinExistence type="inferred from homology"/>
<protein>
    <submittedName>
        <fullName evidence="7">Efflux RND transporter periplasmic adaptor subunit</fullName>
    </submittedName>
</protein>
<comment type="similarity">
    <text evidence="1">Belongs to the membrane fusion protein (MFP) (TC 8.A.1) family.</text>
</comment>
<dbReference type="Gene3D" id="2.40.420.20">
    <property type="match status" value="1"/>
</dbReference>
<organism evidence="7 8">
    <name type="scientific">Teichococcus globiformis</name>
    <dbReference type="NCBI Taxonomy" id="2307229"/>
    <lineage>
        <taxon>Bacteria</taxon>
        <taxon>Pseudomonadati</taxon>
        <taxon>Pseudomonadota</taxon>
        <taxon>Alphaproteobacteria</taxon>
        <taxon>Acetobacterales</taxon>
        <taxon>Roseomonadaceae</taxon>
        <taxon>Roseomonas</taxon>
    </lineage>
</organism>
<dbReference type="InterPro" id="IPR058624">
    <property type="entry name" value="MdtA-like_HH"/>
</dbReference>
<dbReference type="Gene3D" id="2.40.30.170">
    <property type="match status" value="1"/>
</dbReference>
<dbReference type="InterPro" id="IPR006143">
    <property type="entry name" value="RND_pump_MFP"/>
</dbReference>
<dbReference type="SUPFAM" id="SSF111369">
    <property type="entry name" value="HlyD-like secretion proteins"/>
    <property type="match status" value="1"/>
</dbReference>
<feature type="domain" description="Multidrug resistance protein MdtA-like beta-barrel" evidence="5">
    <location>
        <begin position="203"/>
        <end position="272"/>
    </location>
</feature>
<feature type="domain" description="YknX-like C-terminal permuted SH3-like" evidence="6">
    <location>
        <begin position="300"/>
        <end position="367"/>
    </location>
</feature>
<gene>
    <name evidence="7" type="ORF">ACFOD4_07030</name>
</gene>
<evidence type="ECO:0000313" key="7">
    <source>
        <dbReference type="EMBL" id="MFC3124810.1"/>
    </source>
</evidence>
<keyword evidence="8" id="KW-1185">Reference proteome</keyword>